<dbReference type="EMBL" id="KN822088">
    <property type="protein sequence ID" value="KIM58261.1"/>
    <property type="molecule type" value="Genomic_DNA"/>
</dbReference>
<reference evidence="1 2" key="1">
    <citation type="submission" date="2014-04" db="EMBL/GenBank/DDBJ databases">
        <authorList>
            <consortium name="DOE Joint Genome Institute"/>
            <person name="Kuo A."/>
            <person name="Kohler A."/>
            <person name="Nagy L.G."/>
            <person name="Floudas D."/>
            <person name="Copeland A."/>
            <person name="Barry K.W."/>
            <person name="Cichocki N."/>
            <person name="Veneault-Fourrey C."/>
            <person name="LaButti K."/>
            <person name="Lindquist E.A."/>
            <person name="Lipzen A."/>
            <person name="Lundell T."/>
            <person name="Morin E."/>
            <person name="Murat C."/>
            <person name="Sun H."/>
            <person name="Tunlid A."/>
            <person name="Henrissat B."/>
            <person name="Grigoriev I.V."/>
            <person name="Hibbett D.S."/>
            <person name="Martin F."/>
            <person name="Nordberg H.P."/>
            <person name="Cantor M.N."/>
            <person name="Hua S.X."/>
        </authorList>
    </citation>
    <scope>NUCLEOTIDE SEQUENCE [LARGE SCALE GENOMIC DNA]</scope>
    <source>
        <strain evidence="1 2">Foug A</strain>
    </source>
</reference>
<dbReference type="AlphaFoldDB" id="A0A0C3DQJ1"/>
<dbReference type="HOGENOM" id="CLU_120109_0_0_1"/>
<dbReference type="OrthoDB" id="2800503at2759"/>
<gene>
    <name evidence="1" type="ORF">SCLCIDRAFT_128529</name>
</gene>
<dbReference type="InParanoid" id="A0A0C3DQJ1"/>
<sequence>MQQPNAPTTRKSQQESDQARACSAIKQRQLLLDPDSDHPLIKNDTTTENLAAIFQQVLNSLNTIAAPNLQLRSLFRLRNQGIVLELSSAKAACWVKSLANRAKFTEELGGKICLKDRQFNVVVSFLPITTDINATETTQHIEEGNGLPNRSISQI</sequence>
<dbReference type="Proteomes" id="UP000053989">
    <property type="component" value="Unassembled WGS sequence"/>
</dbReference>
<name>A0A0C3DQJ1_9AGAM</name>
<protein>
    <submittedName>
        <fullName evidence="1">Uncharacterized protein</fullName>
    </submittedName>
</protein>
<keyword evidence="2" id="KW-1185">Reference proteome</keyword>
<proteinExistence type="predicted"/>
<accession>A0A0C3DQJ1</accession>
<reference evidence="2" key="2">
    <citation type="submission" date="2015-01" db="EMBL/GenBank/DDBJ databases">
        <title>Evolutionary Origins and Diversification of the Mycorrhizal Mutualists.</title>
        <authorList>
            <consortium name="DOE Joint Genome Institute"/>
            <consortium name="Mycorrhizal Genomics Consortium"/>
            <person name="Kohler A."/>
            <person name="Kuo A."/>
            <person name="Nagy L.G."/>
            <person name="Floudas D."/>
            <person name="Copeland A."/>
            <person name="Barry K.W."/>
            <person name="Cichocki N."/>
            <person name="Veneault-Fourrey C."/>
            <person name="LaButti K."/>
            <person name="Lindquist E.A."/>
            <person name="Lipzen A."/>
            <person name="Lundell T."/>
            <person name="Morin E."/>
            <person name="Murat C."/>
            <person name="Riley R."/>
            <person name="Ohm R."/>
            <person name="Sun H."/>
            <person name="Tunlid A."/>
            <person name="Henrissat B."/>
            <person name="Grigoriev I.V."/>
            <person name="Hibbett D.S."/>
            <person name="Martin F."/>
        </authorList>
    </citation>
    <scope>NUCLEOTIDE SEQUENCE [LARGE SCALE GENOMIC DNA]</scope>
    <source>
        <strain evidence="2">Foug A</strain>
    </source>
</reference>
<evidence type="ECO:0000313" key="2">
    <source>
        <dbReference type="Proteomes" id="UP000053989"/>
    </source>
</evidence>
<organism evidence="1 2">
    <name type="scientific">Scleroderma citrinum Foug A</name>
    <dbReference type="NCBI Taxonomy" id="1036808"/>
    <lineage>
        <taxon>Eukaryota</taxon>
        <taxon>Fungi</taxon>
        <taxon>Dikarya</taxon>
        <taxon>Basidiomycota</taxon>
        <taxon>Agaricomycotina</taxon>
        <taxon>Agaricomycetes</taxon>
        <taxon>Agaricomycetidae</taxon>
        <taxon>Boletales</taxon>
        <taxon>Sclerodermatineae</taxon>
        <taxon>Sclerodermataceae</taxon>
        <taxon>Scleroderma</taxon>
    </lineage>
</organism>
<evidence type="ECO:0000313" key="1">
    <source>
        <dbReference type="EMBL" id="KIM58261.1"/>
    </source>
</evidence>